<name>A0A9X2ZHW3_9FLAO</name>
<sequence length="287" mass="33157">MEEEIIAYQSKKYDKIEKFDTRPLYILQVNKNNCRVLVSCNDIPHWITFFDNTGASTPLFINDYIPKSGKQIITIQIYPKEGEEFIADNADVDVKLKYAKDKDDGVDTYTNLAHVELPEDVGSKKTPYLELKIPFEASVPFDFSRDLETAQDLSKVPNIDEKILKKYNQLRDLLVKGDWFNFMKEIENSDLKSCSYLYATKQELITEDKVENMDITRLKLNVIDRKVDAIKNYEIGLYANNKLGLLRNKKDKTEILNVEFKTDKGIDGATKPIILYMPAGSNELKVW</sequence>
<gene>
    <name evidence="1" type="ORF">OIU83_15205</name>
</gene>
<evidence type="ECO:0000313" key="1">
    <source>
        <dbReference type="EMBL" id="MCV9929012.1"/>
    </source>
</evidence>
<dbReference type="Proteomes" id="UP001151079">
    <property type="component" value="Unassembled WGS sequence"/>
</dbReference>
<evidence type="ECO:0000313" key="2">
    <source>
        <dbReference type="Proteomes" id="UP001151079"/>
    </source>
</evidence>
<reference evidence="1" key="1">
    <citation type="submission" date="2022-10" db="EMBL/GenBank/DDBJ databases">
        <title>Two novel species of Flavobacterium.</title>
        <authorList>
            <person name="Liu Q."/>
            <person name="Xin Y.-H."/>
        </authorList>
    </citation>
    <scope>NUCLEOTIDE SEQUENCE</scope>
    <source>
        <strain evidence="1">LS1R49</strain>
    </source>
</reference>
<organism evidence="1 2">
    <name type="scientific">Flavobacterium shii</name>
    <dbReference type="NCBI Taxonomy" id="2987687"/>
    <lineage>
        <taxon>Bacteria</taxon>
        <taxon>Pseudomonadati</taxon>
        <taxon>Bacteroidota</taxon>
        <taxon>Flavobacteriia</taxon>
        <taxon>Flavobacteriales</taxon>
        <taxon>Flavobacteriaceae</taxon>
        <taxon>Flavobacterium</taxon>
    </lineage>
</organism>
<comment type="caution">
    <text evidence="1">The sequence shown here is derived from an EMBL/GenBank/DDBJ whole genome shotgun (WGS) entry which is preliminary data.</text>
</comment>
<proteinExistence type="predicted"/>
<accession>A0A9X2ZHW3</accession>
<protein>
    <submittedName>
        <fullName evidence="1">Uncharacterized protein</fullName>
    </submittedName>
</protein>
<dbReference type="RefSeq" id="WP_264207116.1">
    <property type="nucleotide sequence ID" value="NZ_JAOZEW010000016.1"/>
</dbReference>
<dbReference type="AlphaFoldDB" id="A0A9X2ZHW3"/>
<keyword evidence="2" id="KW-1185">Reference proteome</keyword>
<dbReference type="EMBL" id="JAOZEW010000016">
    <property type="protein sequence ID" value="MCV9929012.1"/>
    <property type="molecule type" value="Genomic_DNA"/>
</dbReference>